<comment type="caution">
    <text evidence="2">The sequence shown here is derived from an EMBL/GenBank/DDBJ whole genome shotgun (WGS) entry which is preliminary data.</text>
</comment>
<protein>
    <submittedName>
        <fullName evidence="2">Uncharacterized protein</fullName>
    </submittedName>
</protein>
<proteinExistence type="predicted"/>
<feature type="transmembrane region" description="Helical" evidence="1">
    <location>
        <begin position="256"/>
        <end position="276"/>
    </location>
</feature>
<dbReference type="Proteomes" id="UP000318288">
    <property type="component" value="Unassembled WGS sequence"/>
</dbReference>
<sequence>MTDEETPAGARGIDLESGMLARVRQWTDVFPWVRLSRCLRIAGAPSMLFVTAIAMAIHAIGLRLLTGSSPPSWRWSDAGPAMVREPLEKIASLVIAAEPTSIFWWPEHGGVTTALTTIVWSMLVWIPVALMLARQGGLLAAGRPMAPLSVVFRYAVARTAPAWIVAMVPLLCVAAIGLIMVVVGVGARSIAVNQAIEVAFGFLVAVIAIPAGLLAFGSIVAIPIGWAALANEGDADPLDSLSRGYEYFYRRPVHCLGYGVIAAALIAVAATIASGVAWSARSIVLSMMGLVSAPISTSDAAQLLCGQLPIIISVTLFWGLGGGVYLLLRAAAGGQEVEDLWIPPTAPTQSMPSLRSHSST</sequence>
<keyword evidence="1" id="KW-0812">Transmembrane</keyword>
<evidence type="ECO:0000313" key="3">
    <source>
        <dbReference type="Proteomes" id="UP000318288"/>
    </source>
</evidence>
<keyword evidence="3" id="KW-1185">Reference proteome</keyword>
<dbReference type="AlphaFoldDB" id="A0A5C6FA88"/>
<feature type="transmembrane region" description="Helical" evidence="1">
    <location>
        <begin position="310"/>
        <end position="328"/>
    </location>
</feature>
<dbReference type="OrthoDB" id="253333at2"/>
<evidence type="ECO:0000313" key="2">
    <source>
        <dbReference type="EMBL" id="TWU56499.1"/>
    </source>
</evidence>
<gene>
    <name evidence="2" type="ORF">Poly51_24100</name>
</gene>
<dbReference type="RefSeq" id="WP_146457617.1">
    <property type="nucleotide sequence ID" value="NZ_SJPW01000003.1"/>
</dbReference>
<reference evidence="2 3" key="1">
    <citation type="submission" date="2019-02" db="EMBL/GenBank/DDBJ databases">
        <title>Deep-cultivation of Planctomycetes and their phenomic and genomic characterization uncovers novel biology.</title>
        <authorList>
            <person name="Wiegand S."/>
            <person name="Jogler M."/>
            <person name="Boedeker C."/>
            <person name="Pinto D."/>
            <person name="Vollmers J."/>
            <person name="Rivas-Marin E."/>
            <person name="Kohn T."/>
            <person name="Peeters S.H."/>
            <person name="Heuer A."/>
            <person name="Rast P."/>
            <person name="Oberbeckmann S."/>
            <person name="Bunk B."/>
            <person name="Jeske O."/>
            <person name="Meyerdierks A."/>
            <person name="Storesund J.E."/>
            <person name="Kallscheuer N."/>
            <person name="Luecker S."/>
            <person name="Lage O.M."/>
            <person name="Pohl T."/>
            <person name="Merkel B.J."/>
            <person name="Hornburger P."/>
            <person name="Mueller R.-W."/>
            <person name="Bruemmer F."/>
            <person name="Labrenz M."/>
            <person name="Spormann A.M."/>
            <person name="Op Den Camp H."/>
            <person name="Overmann J."/>
            <person name="Amann R."/>
            <person name="Jetten M.S.M."/>
            <person name="Mascher T."/>
            <person name="Medema M.H."/>
            <person name="Devos D.P."/>
            <person name="Kaster A.-K."/>
            <person name="Ovreas L."/>
            <person name="Rohde M."/>
            <person name="Galperin M.Y."/>
            <person name="Jogler C."/>
        </authorList>
    </citation>
    <scope>NUCLEOTIDE SEQUENCE [LARGE SCALE GENOMIC DNA]</scope>
    <source>
        <strain evidence="2 3">Poly51</strain>
    </source>
</reference>
<organism evidence="2 3">
    <name type="scientific">Rubripirellula tenax</name>
    <dbReference type="NCBI Taxonomy" id="2528015"/>
    <lineage>
        <taxon>Bacteria</taxon>
        <taxon>Pseudomonadati</taxon>
        <taxon>Planctomycetota</taxon>
        <taxon>Planctomycetia</taxon>
        <taxon>Pirellulales</taxon>
        <taxon>Pirellulaceae</taxon>
        <taxon>Rubripirellula</taxon>
    </lineage>
</organism>
<accession>A0A5C6FA88</accession>
<keyword evidence="1" id="KW-0472">Membrane</keyword>
<keyword evidence="1" id="KW-1133">Transmembrane helix</keyword>
<evidence type="ECO:0000256" key="1">
    <source>
        <dbReference type="SAM" id="Phobius"/>
    </source>
</evidence>
<feature type="transmembrane region" description="Helical" evidence="1">
    <location>
        <begin position="111"/>
        <end position="130"/>
    </location>
</feature>
<feature type="transmembrane region" description="Helical" evidence="1">
    <location>
        <begin position="199"/>
        <end position="229"/>
    </location>
</feature>
<feature type="transmembrane region" description="Helical" evidence="1">
    <location>
        <begin position="162"/>
        <end position="187"/>
    </location>
</feature>
<name>A0A5C6FA88_9BACT</name>
<dbReference type="EMBL" id="SJPW01000003">
    <property type="protein sequence ID" value="TWU56499.1"/>
    <property type="molecule type" value="Genomic_DNA"/>
</dbReference>
<feature type="transmembrane region" description="Helical" evidence="1">
    <location>
        <begin position="41"/>
        <end position="65"/>
    </location>
</feature>